<dbReference type="EMBL" id="JAVIJP010000034">
    <property type="protein sequence ID" value="KAL3629415.1"/>
    <property type="molecule type" value="Genomic_DNA"/>
</dbReference>
<feature type="repeat" description="PPR" evidence="2">
    <location>
        <begin position="647"/>
        <end position="682"/>
    </location>
</feature>
<dbReference type="Pfam" id="PF13041">
    <property type="entry name" value="PPR_2"/>
    <property type="match status" value="1"/>
</dbReference>
<feature type="repeat" description="PPR" evidence="2">
    <location>
        <begin position="510"/>
        <end position="544"/>
    </location>
</feature>
<dbReference type="Proteomes" id="UP001632038">
    <property type="component" value="Unassembled WGS sequence"/>
</dbReference>
<dbReference type="PROSITE" id="PS51375">
    <property type="entry name" value="PPR"/>
    <property type="match status" value="5"/>
</dbReference>
<name>A0ABD3CHL6_9LAMI</name>
<feature type="repeat" description="PPR" evidence="2">
    <location>
        <begin position="580"/>
        <end position="614"/>
    </location>
</feature>
<dbReference type="InterPro" id="IPR011990">
    <property type="entry name" value="TPR-like_helical_dom_sf"/>
</dbReference>
<organism evidence="3 4">
    <name type="scientific">Castilleja foliolosa</name>
    <dbReference type="NCBI Taxonomy" id="1961234"/>
    <lineage>
        <taxon>Eukaryota</taxon>
        <taxon>Viridiplantae</taxon>
        <taxon>Streptophyta</taxon>
        <taxon>Embryophyta</taxon>
        <taxon>Tracheophyta</taxon>
        <taxon>Spermatophyta</taxon>
        <taxon>Magnoliopsida</taxon>
        <taxon>eudicotyledons</taxon>
        <taxon>Gunneridae</taxon>
        <taxon>Pentapetalae</taxon>
        <taxon>asterids</taxon>
        <taxon>lamiids</taxon>
        <taxon>Lamiales</taxon>
        <taxon>Orobanchaceae</taxon>
        <taxon>Pedicularideae</taxon>
        <taxon>Castillejinae</taxon>
        <taxon>Castilleja</taxon>
    </lineage>
</organism>
<dbReference type="NCBIfam" id="TIGR00756">
    <property type="entry name" value="PPR"/>
    <property type="match status" value="5"/>
</dbReference>
<sequence length="793" mass="89765">MNQLSNWPLKSLNKSNIFLSSKSLFSYFSNSTVKNLQPDSISLPERFVSYLENCPDSISLKKLHACVIKQGLEHDTFLGSKLLSAYAKLDLLPEAKWVFDKIINDNLSLWNSIMVGYFRSNHHREVFLTYLNLRQKNIGICSSAITFALKSCIELGASRFGTNLHTDAFKFGLSHNQFVGSSLIKFYSKCDQIWDAAKVFDEITERDLVAYTSMITGYAQVSDRRINNAFRVARDMQMDGFEPNRVTLVSLLQCASRLESLKNGKSIHGYAVRRNIGYLDEVFETSLLDMYIKCGDQVSGTIIFDKMSKKKSTGTYNALITSHLQTGHSFEAFSLFYEMINNCELDSIASANGLLSCADLGYLLVGKAIHCHILRMGINLDLVSTTALVKMYCKCKHLSAAMHVFYQMDDKDDALFNVMIAGYIRNGHVLRAVETFHHMVSLRVRPNIGTIINVLSVLPDMRTCKSVHGYVFRQGFETNTDISNQFINMYAKFGFIGYARPVFDKIIFKDRVSWTSMMMCLSNHGLSLDAITLFSLMQMENINPDCVTFTCLLQALNHLGFLNFVKEVHCRLYRLFLEKDVTLMNSLITIYSRWGKFETAHKLFDQMDERHLSTWNTMIAAYGMHSIDFVQTLQFIGRMRKDNIAPDGITFKSILSACSHNGLVERGLSVFNSMEKEYGIVPSDEHYGCVVDMLGRAGRVEEAYDILERAPDRRNGSTVGALLAACRVHGNSEIGERVRKWILDLDRENASFYCSVSNMYAGRGRWDDVACIGDILKGKGLKRVSGLSRVDLN</sequence>
<reference evidence="4" key="1">
    <citation type="journal article" date="2024" name="IScience">
        <title>Strigolactones Initiate the Formation of Haustorium-like Structures in Castilleja.</title>
        <authorList>
            <person name="Buerger M."/>
            <person name="Peterson D."/>
            <person name="Chory J."/>
        </authorList>
    </citation>
    <scope>NUCLEOTIDE SEQUENCE [LARGE SCALE GENOMIC DNA]</scope>
</reference>
<comment type="caution">
    <text evidence="3">The sequence shown here is derived from an EMBL/GenBank/DDBJ whole genome shotgun (WGS) entry which is preliminary data.</text>
</comment>
<dbReference type="PANTHER" id="PTHR47926:SF452">
    <property type="entry name" value="PENTATRICOPEPTIDE REPEAT-CONTAINING PROTEIN"/>
    <property type="match status" value="1"/>
</dbReference>
<dbReference type="Pfam" id="PF20431">
    <property type="entry name" value="E_motif"/>
    <property type="match status" value="1"/>
</dbReference>
<feature type="repeat" description="PPR" evidence="2">
    <location>
        <begin position="207"/>
        <end position="243"/>
    </location>
</feature>
<dbReference type="InterPro" id="IPR046960">
    <property type="entry name" value="PPR_At4g14850-like_plant"/>
</dbReference>
<dbReference type="PANTHER" id="PTHR47926">
    <property type="entry name" value="PENTATRICOPEPTIDE REPEAT-CONTAINING PROTEIN"/>
    <property type="match status" value="1"/>
</dbReference>
<evidence type="ECO:0000313" key="3">
    <source>
        <dbReference type="EMBL" id="KAL3629415.1"/>
    </source>
</evidence>
<gene>
    <name evidence="3" type="ORF">CASFOL_026637</name>
</gene>
<keyword evidence="4" id="KW-1185">Reference proteome</keyword>
<protein>
    <recommendedName>
        <fullName evidence="5">Pentatricopeptide repeat-containing protein</fullName>
    </recommendedName>
</protein>
<dbReference type="AlphaFoldDB" id="A0ABD3CHL6"/>
<dbReference type="Gene3D" id="1.25.40.10">
    <property type="entry name" value="Tetratricopeptide repeat domain"/>
    <property type="match status" value="6"/>
</dbReference>
<dbReference type="FunFam" id="1.25.40.10:FF:000090">
    <property type="entry name" value="Pentatricopeptide repeat-containing protein, chloroplastic"/>
    <property type="match status" value="1"/>
</dbReference>
<dbReference type="InterPro" id="IPR046848">
    <property type="entry name" value="E_motif"/>
</dbReference>
<dbReference type="Pfam" id="PF01535">
    <property type="entry name" value="PPR"/>
    <property type="match status" value="7"/>
</dbReference>
<dbReference type="Pfam" id="PF13812">
    <property type="entry name" value="PPR_3"/>
    <property type="match status" value="1"/>
</dbReference>
<evidence type="ECO:0000313" key="4">
    <source>
        <dbReference type="Proteomes" id="UP001632038"/>
    </source>
</evidence>
<keyword evidence="1" id="KW-0677">Repeat</keyword>
<proteinExistence type="predicted"/>
<feature type="repeat" description="PPR" evidence="2">
    <location>
        <begin position="412"/>
        <end position="446"/>
    </location>
</feature>
<accession>A0ABD3CHL6</accession>
<dbReference type="InterPro" id="IPR002885">
    <property type="entry name" value="PPR_rpt"/>
</dbReference>
<evidence type="ECO:0000256" key="1">
    <source>
        <dbReference type="ARBA" id="ARBA00022737"/>
    </source>
</evidence>
<evidence type="ECO:0000256" key="2">
    <source>
        <dbReference type="PROSITE-ProRule" id="PRU00708"/>
    </source>
</evidence>
<evidence type="ECO:0008006" key="5">
    <source>
        <dbReference type="Google" id="ProtNLM"/>
    </source>
</evidence>